<proteinExistence type="predicted"/>
<sequence length="146" mass="16935">MNLMIMNETRTFQLYGVTKQVEPSKSYGDAIKKLLDEVWTEVRGKKLSHNGINHVLYDCDNLLFAGVELLSPVESDSVLMKREVSFHHYAYWKHIGPYSQLGATHDSIRQAIQASGRQRTYPSMEIYGHWDEDPYKLQTEILYPLL</sequence>
<reference evidence="2 3" key="1">
    <citation type="submission" date="2024-09" db="EMBL/GenBank/DDBJ databases">
        <authorList>
            <person name="Sun Q."/>
            <person name="Mori K."/>
        </authorList>
    </citation>
    <scope>NUCLEOTIDE SEQUENCE [LARGE SCALE GENOMIC DNA]</scope>
    <source>
        <strain evidence="2 3">CCM 4839</strain>
    </source>
</reference>
<dbReference type="Gene3D" id="3.20.80.10">
    <property type="entry name" value="Regulatory factor, effector binding domain"/>
    <property type="match status" value="1"/>
</dbReference>
<feature type="domain" description="GyrI-like small molecule binding" evidence="1">
    <location>
        <begin position="13"/>
        <end position="145"/>
    </location>
</feature>
<keyword evidence="3" id="KW-1185">Reference proteome</keyword>
<gene>
    <name evidence="2" type="ORF">ACFFJ8_26585</name>
</gene>
<dbReference type="Pfam" id="PF06445">
    <property type="entry name" value="GyrI-like"/>
    <property type="match status" value="1"/>
</dbReference>
<dbReference type="InterPro" id="IPR029442">
    <property type="entry name" value="GyrI-like"/>
</dbReference>
<dbReference type="EMBL" id="JBHLVF010000041">
    <property type="protein sequence ID" value="MFC0394918.1"/>
    <property type="molecule type" value="Genomic_DNA"/>
</dbReference>
<name>A0ABV6JK42_9BACL</name>
<evidence type="ECO:0000313" key="2">
    <source>
        <dbReference type="EMBL" id="MFC0394918.1"/>
    </source>
</evidence>
<accession>A0ABV6JK42</accession>
<evidence type="ECO:0000259" key="1">
    <source>
        <dbReference type="Pfam" id="PF06445"/>
    </source>
</evidence>
<comment type="caution">
    <text evidence="2">The sequence shown here is derived from an EMBL/GenBank/DDBJ whole genome shotgun (WGS) entry which is preliminary data.</text>
</comment>
<evidence type="ECO:0000313" key="3">
    <source>
        <dbReference type="Proteomes" id="UP001589818"/>
    </source>
</evidence>
<dbReference type="RefSeq" id="WP_204816076.1">
    <property type="nucleotide sequence ID" value="NZ_JANHOF010000001.1"/>
</dbReference>
<protein>
    <submittedName>
        <fullName evidence="2">GyrI-like domain-containing protein</fullName>
    </submittedName>
</protein>
<dbReference type="Proteomes" id="UP001589818">
    <property type="component" value="Unassembled WGS sequence"/>
</dbReference>
<dbReference type="SUPFAM" id="SSF55136">
    <property type="entry name" value="Probable bacterial effector-binding domain"/>
    <property type="match status" value="1"/>
</dbReference>
<dbReference type="InterPro" id="IPR011256">
    <property type="entry name" value="Reg_factor_effector_dom_sf"/>
</dbReference>
<organism evidence="2 3">
    <name type="scientific">Paenibacillus mendelii</name>
    <dbReference type="NCBI Taxonomy" id="206163"/>
    <lineage>
        <taxon>Bacteria</taxon>
        <taxon>Bacillati</taxon>
        <taxon>Bacillota</taxon>
        <taxon>Bacilli</taxon>
        <taxon>Bacillales</taxon>
        <taxon>Paenibacillaceae</taxon>
        <taxon>Paenibacillus</taxon>
    </lineage>
</organism>